<evidence type="ECO:0000313" key="3">
    <source>
        <dbReference type="WBParaSite" id="HPLM_0001822901-mRNA-1"/>
    </source>
</evidence>
<organism evidence="3">
    <name type="scientific">Haemonchus placei</name>
    <name type="common">Barber's pole worm</name>
    <dbReference type="NCBI Taxonomy" id="6290"/>
    <lineage>
        <taxon>Eukaryota</taxon>
        <taxon>Metazoa</taxon>
        <taxon>Ecdysozoa</taxon>
        <taxon>Nematoda</taxon>
        <taxon>Chromadorea</taxon>
        <taxon>Rhabditida</taxon>
        <taxon>Rhabditina</taxon>
        <taxon>Rhabditomorpha</taxon>
        <taxon>Strongyloidea</taxon>
        <taxon>Trichostrongylidae</taxon>
        <taxon>Haemonchus</taxon>
    </lineage>
</organism>
<evidence type="ECO:0000313" key="2">
    <source>
        <dbReference type="Proteomes" id="UP000268014"/>
    </source>
</evidence>
<gene>
    <name evidence="1" type="ORF">HPLM_LOCUS18221</name>
</gene>
<dbReference type="EMBL" id="UZAF01020421">
    <property type="protein sequence ID" value="VDO69743.1"/>
    <property type="molecule type" value="Genomic_DNA"/>
</dbReference>
<protein>
    <submittedName>
        <fullName evidence="3">Peptidase M12A domain-containing protein</fullName>
    </submittedName>
</protein>
<reference evidence="1 2" key="2">
    <citation type="submission" date="2018-11" db="EMBL/GenBank/DDBJ databases">
        <authorList>
            <consortium name="Pathogen Informatics"/>
        </authorList>
    </citation>
    <scope>NUCLEOTIDE SEQUENCE [LARGE SCALE GENOMIC DNA]</scope>
    <source>
        <strain evidence="1 2">MHpl1</strain>
    </source>
</reference>
<proteinExistence type="predicted"/>
<evidence type="ECO:0000313" key="1">
    <source>
        <dbReference type="EMBL" id="VDO69743.1"/>
    </source>
</evidence>
<reference evidence="3" key="1">
    <citation type="submission" date="2017-02" db="UniProtKB">
        <authorList>
            <consortium name="WormBaseParasite"/>
        </authorList>
    </citation>
    <scope>IDENTIFICATION</scope>
</reference>
<keyword evidence="2" id="KW-1185">Reference proteome</keyword>
<accession>A0A0N4X1M3</accession>
<dbReference type="AlphaFoldDB" id="A0A0N4X1M3"/>
<name>A0A0N4X1M3_HAEPC</name>
<sequence length="71" mass="8255">MPQLNEITAPYFSLIESYRQILLGVPDAFTDIKEQKMTWGGLRYDTVVIIMMGWSRPGKWNVQKDSYQLNA</sequence>
<dbReference type="Proteomes" id="UP000268014">
    <property type="component" value="Unassembled WGS sequence"/>
</dbReference>
<dbReference type="WBParaSite" id="HPLM_0001822901-mRNA-1">
    <property type="protein sequence ID" value="HPLM_0001822901-mRNA-1"/>
    <property type="gene ID" value="HPLM_0001822901"/>
</dbReference>